<dbReference type="EMBL" id="AZEF01000027">
    <property type="protein sequence ID" value="KRL01407.1"/>
    <property type="molecule type" value="Genomic_DNA"/>
</dbReference>
<dbReference type="RefSeq" id="WP_057744938.1">
    <property type="nucleotide sequence ID" value="NZ_AZEF01000027.1"/>
</dbReference>
<feature type="transmembrane region" description="Helical" evidence="2">
    <location>
        <begin position="72"/>
        <end position="93"/>
    </location>
</feature>
<name>A0A0R1M0B4_9LACO</name>
<gene>
    <name evidence="3" type="ORF">FC81_GL001552</name>
</gene>
<evidence type="ECO:0000313" key="3">
    <source>
        <dbReference type="EMBL" id="KRL01407.1"/>
    </source>
</evidence>
<dbReference type="PATRIC" id="fig|1423731.3.peg.1592"/>
<evidence type="ECO:0000313" key="4">
    <source>
        <dbReference type="Proteomes" id="UP000051621"/>
    </source>
</evidence>
<keyword evidence="2" id="KW-0812">Transmembrane</keyword>
<dbReference type="STRING" id="1423731.FC81_GL001552"/>
<keyword evidence="4" id="KW-1185">Reference proteome</keyword>
<sequence length="95" mass="11425">MGFRFKIFKWSQRKVKEDEEQNIANNSKRRTRSRSKDDVQDEQAVHESRTGYRKAQFQIEIEKKRKKLGRKLNWVIGCLVVAIIVAYLFMIFVNF</sequence>
<feature type="region of interest" description="Disordered" evidence="1">
    <location>
        <begin position="19"/>
        <end position="47"/>
    </location>
</feature>
<accession>A0A0R1M0B4</accession>
<protein>
    <submittedName>
        <fullName evidence="3">Uncharacterized protein</fullName>
    </submittedName>
</protein>
<evidence type="ECO:0000256" key="1">
    <source>
        <dbReference type="SAM" id="MobiDB-lite"/>
    </source>
</evidence>
<reference evidence="3 4" key="1">
    <citation type="journal article" date="2015" name="Genome Announc.">
        <title>Expanding the biotechnology potential of lactobacilli through comparative genomics of 213 strains and associated genera.</title>
        <authorList>
            <person name="Sun Z."/>
            <person name="Harris H.M."/>
            <person name="McCann A."/>
            <person name="Guo C."/>
            <person name="Argimon S."/>
            <person name="Zhang W."/>
            <person name="Yang X."/>
            <person name="Jeffery I.B."/>
            <person name="Cooney J.C."/>
            <person name="Kagawa T.F."/>
            <person name="Liu W."/>
            <person name="Song Y."/>
            <person name="Salvetti E."/>
            <person name="Wrobel A."/>
            <person name="Rasinkangas P."/>
            <person name="Parkhill J."/>
            <person name="Rea M.C."/>
            <person name="O'Sullivan O."/>
            <person name="Ritari J."/>
            <person name="Douillard F.P."/>
            <person name="Paul Ross R."/>
            <person name="Yang R."/>
            <person name="Briner A.E."/>
            <person name="Felis G.E."/>
            <person name="de Vos W.M."/>
            <person name="Barrangou R."/>
            <person name="Klaenhammer T.R."/>
            <person name="Caufield P.W."/>
            <person name="Cui Y."/>
            <person name="Zhang H."/>
            <person name="O'Toole P.W."/>
        </authorList>
    </citation>
    <scope>NUCLEOTIDE SEQUENCE [LARGE SCALE GENOMIC DNA]</scope>
    <source>
        <strain evidence="3 4">DSM 19910</strain>
    </source>
</reference>
<dbReference type="AlphaFoldDB" id="A0A0R1M0B4"/>
<proteinExistence type="predicted"/>
<comment type="caution">
    <text evidence="3">The sequence shown here is derived from an EMBL/GenBank/DDBJ whole genome shotgun (WGS) entry which is preliminary data.</text>
</comment>
<dbReference type="OrthoDB" id="2322968at2"/>
<keyword evidence="2" id="KW-0472">Membrane</keyword>
<organism evidence="3 4">
    <name type="scientific">Liquorilactobacillus capillatus DSM 19910</name>
    <dbReference type="NCBI Taxonomy" id="1423731"/>
    <lineage>
        <taxon>Bacteria</taxon>
        <taxon>Bacillati</taxon>
        <taxon>Bacillota</taxon>
        <taxon>Bacilli</taxon>
        <taxon>Lactobacillales</taxon>
        <taxon>Lactobacillaceae</taxon>
        <taxon>Liquorilactobacillus</taxon>
    </lineage>
</organism>
<keyword evidence="2" id="KW-1133">Transmembrane helix</keyword>
<evidence type="ECO:0000256" key="2">
    <source>
        <dbReference type="SAM" id="Phobius"/>
    </source>
</evidence>
<feature type="compositionally biased region" description="Basic and acidic residues" evidence="1">
    <location>
        <begin position="34"/>
        <end position="47"/>
    </location>
</feature>
<dbReference type="Proteomes" id="UP000051621">
    <property type="component" value="Unassembled WGS sequence"/>
</dbReference>